<protein>
    <recommendedName>
        <fullName evidence="5">Luciferase-like domain-containing protein</fullName>
    </recommendedName>
</protein>
<keyword evidence="2" id="KW-0288">FMN</keyword>
<dbReference type="Gene3D" id="3.20.20.30">
    <property type="entry name" value="Luciferase-like domain"/>
    <property type="match status" value="1"/>
</dbReference>
<dbReference type="InterPro" id="IPR050172">
    <property type="entry name" value="SsuD_RutA_monooxygenase"/>
</dbReference>
<sequence length="292" mass="32451">MAVRGRLLVGIQTPATRTWPEMVSLWERVEALGFDSAWLPDHFVPPYRPEGPLLEAWTLLAALAMRTQRLRVGILVSSNTFRHPPLLAKQAATVDHLSGGRLELGLGAGWFAAEHQMFGLELPAAPELVARFREAVAVVDLLLRQDVTTYDGRFYRVREAPFRPAPVQRPRPPLTLGAHGPTMLGIVAEYADRWNSTGTVAEMAARNRLLDERCATMGRDPDAVLRSHLYVAAQLPNERPWDSPEAFRDFVGRFREAGVAEFLLQPPPPERFATVERIAAEVIPALRSEAAA</sequence>
<evidence type="ECO:0000256" key="3">
    <source>
        <dbReference type="ARBA" id="ARBA00023002"/>
    </source>
</evidence>
<dbReference type="EMBL" id="CADCWL010000031">
    <property type="protein sequence ID" value="CAA9549864.1"/>
    <property type="molecule type" value="Genomic_DNA"/>
</dbReference>
<dbReference type="GO" id="GO:0008726">
    <property type="term" value="F:alkanesulfonate monooxygenase activity"/>
    <property type="evidence" value="ECO:0007669"/>
    <property type="project" value="TreeGrafter"/>
</dbReference>
<name>A0A6J4UKI0_9BACT</name>
<reference evidence="6" key="1">
    <citation type="submission" date="2020-02" db="EMBL/GenBank/DDBJ databases">
        <authorList>
            <person name="Meier V. D."/>
        </authorList>
    </citation>
    <scope>NUCLEOTIDE SEQUENCE</scope>
    <source>
        <strain evidence="6">AVDCRST_MAG19</strain>
    </source>
</reference>
<keyword evidence="1" id="KW-0285">Flavoprotein</keyword>
<proteinExistence type="predicted"/>
<feature type="domain" description="Luciferase-like" evidence="5">
    <location>
        <begin position="16"/>
        <end position="233"/>
    </location>
</feature>
<dbReference type="Pfam" id="PF00296">
    <property type="entry name" value="Bac_luciferase"/>
    <property type="match status" value="1"/>
</dbReference>
<evidence type="ECO:0000259" key="5">
    <source>
        <dbReference type="Pfam" id="PF00296"/>
    </source>
</evidence>
<evidence type="ECO:0000313" key="6">
    <source>
        <dbReference type="EMBL" id="CAA9549864.1"/>
    </source>
</evidence>
<evidence type="ECO:0000256" key="4">
    <source>
        <dbReference type="ARBA" id="ARBA00023033"/>
    </source>
</evidence>
<evidence type="ECO:0000256" key="2">
    <source>
        <dbReference type="ARBA" id="ARBA00022643"/>
    </source>
</evidence>
<keyword evidence="4" id="KW-0503">Monooxygenase</keyword>
<dbReference type="PANTHER" id="PTHR42847:SF4">
    <property type="entry name" value="ALKANESULFONATE MONOOXYGENASE-RELATED"/>
    <property type="match status" value="1"/>
</dbReference>
<keyword evidence="3" id="KW-0560">Oxidoreductase</keyword>
<accession>A0A6J4UKI0</accession>
<organism evidence="6">
    <name type="scientific">uncultured Thermomicrobiales bacterium</name>
    <dbReference type="NCBI Taxonomy" id="1645740"/>
    <lineage>
        <taxon>Bacteria</taxon>
        <taxon>Pseudomonadati</taxon>
        <taxon>Thermomicrobiota</taxon>
        <taxon>Thermomicrobia</taxon>
        <taxon>Thermomicrobiales</taxon>
        <taxon>environmental samples</taxon>
    </lineage>
</organism>
<dbReference type="PANTHER" id="PTHR42847">
    <property type="entry name" value="ALKANESULFONATE MONOOXYGENASE"/>
    <property type="match status" value="1"/>
</dbReference>
<dbReference type="InterPro" id="IPR036661">
    <property type="entry name" value="Luciferase-like_sf"/>
</dbReference>
<dbReference type="SUPFAM" id="SSF51679">
    <property type="entry name" value="Bacterial luciferase-like"/>
    <property type="match status" value="1"/>
</dbReference>
<dbReference type="GO" id="GO:0046306">
    <property type="term" value="P:alkanesulfonate catabolic process"/>
    <property type="evidence" value="ECO:0007669"/>
    <property type="project" value="TreeGrafter"/>
</dbReference>
<dbReference type="InterPro" id="IPR011251">
    <property type="entry name" value="Luciferase-like_dom"/>
</dbReference>
<evidence type="ECO:0000256" key="1">
    <source>
        <dbReference type="ARBA" id="ARBA00022630"/>
    </source>
</evidence>
<dbReference type="AlphaFoldDB" id="A0A6J4UKI0"/>
<gene>
    <name evidence="6" type="ORF">AVDCRST_MAG19-716</name>
</gene>